<keyword evidence="10" id="KW-0547">Nucleotide-binding</keyword>
<gene>
    <name evidence="21" type="ORF">H2200_004048</name>
</gene>
<evidence type="ECO:0000259" key="20">
    <source>
        <dbReference type="Pfam" id="PF00501"/>
    </source>
</evidence>
<evidence type="ECO:0000256" key="5">
    <source>
        <dbReference type="ARBA" id="ARBA00022448"/>
    </source>
</evidence>
<dbReference type="GO" id="GO:0005524">
    <property type="term" value="F:ATP binding"/>
    <property type="evidence" value="ECO:0007669"/>
    <property type="project" value="UniProtKB-KW"/>
</dbReference>
<keyword evidence="9" id="KW-0812">Transmembrane</keyword>
<evidence type="ECO:0000256" key="3">
    <source>
        <dbReference type="ARBA" id="ARBA00004651"/>
    </source>
</evidence>
<evidence type="ECO:0000256" key="8">
    <source>
        <dbReference type="ARBA" id="ARBA00022677"/>
    </source>
</evidence>
<dbReference type="PANTHER" id="PTHR43107:SF6">
    <property type="entry name" value="ACYL-COA SYNTHETASE FAMILY PROTEIN (CEFD1), PUTATIVE (AFU_ORTHOLOGUE AFUA_6G03630)-RELATED"/>
    <property type="match status" value="1"/>
</dbReference>
<name>A0AA38XG12_9EURO</name>
<evidence type="ECO:0000313" key="21">
    <source>
        <dbReference type="EMBL" id="KAJ9612451.1"/>
    </source>
</evidence>
<evidence type="ECO:0000256" key="4">
    <source>
        <dbReference type="ARBA" id="ARBA00006432"/>
    </source>
</evidence>
<dbReference type="PANTHER" id="PTHR43107">
    <property type="entry name" value="LONG-CHAIN FATTY ACID TRANSPORT PROTEIN"/>
    <property type="match status" value="1"/>
</dbReference>
<keyword evidence="11" id="KW-0067">ATP-binding</keyword>
<evidence type="ECO:0000256" key="1">
    <source>
        <dbReference type="ARBA" id="ARBA00004502"/>
    </source>
</evidence>
<dbReference type="FunFam" id="3.40.50.12780:FF:000019">
    <property type="entry name" value="Long-chain fatty acid transporter"/>
    <property type="match status" value="1"/>
</dbReference>
<keyword evidence="6" id="KW-1003">Cell membrane</keyword>
<evidence type="ECO:0000256" key="14">
    <source>
        <dbReference type="ARBA" id="ARBA00023136"/>
    </source>
</evidence>
<dbReference type="InterPro" id="IPR000873">
    <property type="entry name" value="AMP-dep_synth/lig_dom"/>
</dbReference>
<evidence type="ECO:0000256" key="18">
    <source>
        <dbReference type="ARBA" id="ARBA00068795"/>
    </source>
</evidence>
<evidence type="ECO:0000256" key="2">
    <source>
        <dbReference type="ARBA" id="ARBA00004585"/>
    </source>
</evidence>
<feature type="domain" description="AMP-dependent synthetase/ligase" evidence="20">
    <location>
        <begin position="59"/>
        <end position="438"/>
    </location>
</feature>
<dbReference type="GO" id="GO:0005778">
    <property type="term" value="C:peroxisomal membrane"/>
    <property type="evidence" value="ECO:0007669"/>
    <property type="project" value="UniProtKB-SubCell"/>
</dbReference>
<dbReference type="SUPFAM" id="SSF56801">
    <property type="entry name" value="Acetyl-CoA synthetase-like"/>
    <property type="match status" value="1"/>
</dbReference>
<dbReference type="InterPro" id="IPR042099">
    <property type="entry name" value="ANL_N_sf"/>
</dbReference>
<comment type="caution">
    <text evidence="21">The sequence shown here is derived from an EMBL/GenBank/DDBJ whole genome shotgun (WGS) entry which is preliminary data.</text>
</comment>
<reference evidence="21" key="1">
    <citation type="submission" date="2022-10" db="EMBL/GenBank/DDBJ databases">
        <title>Culturing micro-colonial fungi from biological soil crusts in the Mojave desert and describing Neophaeococcomyces mojavensis, and introducing the new genera and species Taxawa tesnikishii.</title>
        <authorList>
            <person name="Kurbessoian T."/>
            <person name="Stajich J.E."/>
        </authorList>
    </citation>
    <scope>NUCLEOTIDE SEQUENCE</scope>
    <source>
        <strain evidence="21">TK_41</strain>
    </source>
</reference>
<organism evidence="21 22">
    <name type="scientific">Cladophialophora chaetospira</name>
    <dbReference type="NCBI Taxonomy" id="386627"/>
    <lineage>
        <taxon>Eukaryota</taxon>
        <taxon>Fungi</taxon>
        <taxon>Dikarya</taxon>
        <taxon>Ascomycota</taxon>
        <taxon>Pezizomycotina</taxon>
        <taxon>Eurotiomycetes</taxon>
        <taxon>Chaetothyriomycetidae</taxon>
        <taxon>Chaetothyriales</taxon>
        <taxon>Herpotrichiellaceae</taxon>
        <taxon>Cladophialophora</taxon>
    </lineage>
</organism>
<dbReference type="GO" id="GO:0004467">
    <property type="term" value="F:long-chain fatty acid-CoA ligase activity"/>
    <property type="evidence" value="ECO:0007669"/>
    <property type="project" value="TreeGrafter"/>
</dbReference>
<evidence type="ECO:0000313" key="22">
    <source>
        <dbReference type="Proteomes" id="UP001172673"/>
    </source>
</evidence>
<accession>A0AA38XG12</accession>
<comment type="similarity">
    <text evidence="4">Belongs to the ATP-dependent AMP-binding enzyme family.</text>
</comment>
<dbReference type="Proteomes" id="UP001172673">
    <property type="component" value="Unassembled WGS sequence"/>
</dbReference>
<dbReference type="EMBL" id="JAPDRK010000005">
    <property type="protein sequence ID" value="KAJ9612451.1"/>
    <property type="molecule type" value="Genomic_DNA"/>
</dbReference>
<evidence type="ECO:0000256" key="12">
    <source>
        <dbReference type="ARBA" id="ARBA00022989"/>
    </source>
</evidence>
<dbReference type="AlphaFoldDB" id="A0AA38XG12"/>
<keyword evidence="7" id="KW-0436">Ligase</keyword>
<keyword evidence="8" id="KW-0551">Lipid droplet</keyword>
<comment type="function">
    <text evidence="17">Acyl-CoA synthetase required for both the import of long chain fatty acids (LCFAs) (C14-C18) and the activation very long chain fatty acids (VLCFAs) (C20-C26) by esterification of the fatty acids into metabolically active CoA-thioesters for subsequent degradation or incorporation into phospholipids. The transport and fatty acyl-CoA synthetase activities are genetically separable and are thus independent activities. Esterifies VLCFAs in the peroxisome matrix. The VLCFAs are actively transported into peroxisomes by a PXA1-PXA2 heterodimeric transporter in the peroxisomal membrane.</text>
</comment>
<evidence type="ECO:0000256" key="10">
    <source>
        <dbReference type="ARBA" id="ARBA00022741"/>
    </source>
</evidence>
<dbReference type="GO" id="GO:0005811">
    <property type="term" value="C:lipid droplet"/>
    <property type="evidence" value="ECO:0007669"/>
    <property type="project" value="UniProtKB-SubCell"/>
</dbReference>
<keyword evidence="22" id="KW-1185">Reference proteome</keyword>
<comment type="catalytic activity">
    <reaction evidence="16">
        <text>a very long-chain fatty acid + ATP + CoA = a very long-chain fatty acyl-CoA + AMP + diphosphate</text>
        <dbReference type="Rhea" id="RHEA:54536"/>
        <dbReference type="ChEBI" id="CHEBI:30616"/>
        <dbReference type="ChEBI" id="CHEBI:33019"/>
        <dbReference type="ChEBI" id="CHEBI:57287"/>
        <dbReference type="ChEBI" id="CHEBI:58950"/>
        <dbReference type="ChEBI" id="CHEBI:138261"/>
        <dbReference type="ChEBI" id="CHEBI:456215"/>
    </reaction>
</comment>
<dbReference type="Gene3D" id="3.30.300.30">
    <property type="match status" value="1"/>
</dbReference>
<dbReference type="FunFam" id="3.30.300.30:FF:000002">
    <property type="entry name" value="Long-chain fatty acid transport protein 1"/>
    <property type="match status" value="1"/>
</dbReference>
<keyword evidence="15" id="KW-0576">Peroxisome</keyword>
<sequence>MALATAAAVAAGSWATAAYLDAKFHFRKDFEGLNRLRLGAKEYKRFVEEDKLAFFYFAEEQCKKSWNKRAIWTRDGEYTFGQMYEEILRYAQFMLDEGIKPGELVGMYMTNSAQFMFVWFACSAIGAAPAFINYNLEGKALMHCLNVCETRLLIVDEDAGCQKRIAESKSDIEARGTKIALLDSSLKQRIAAKPVVRPGDELRKGTKGSFPFCLIYTSGTTGLPKGCAFTLERVYLMRGQSQPIAGGIPGHDQWYNSMPLYHGTGAISSGCALLQGLSIAIAPKFSVSRFWNDVHDSGSTIFIYVGETARYLLNAPPHPLERKHNLRLCYGNGLRPDVWEKFQTRFNIPEVGEFFNSTEGMFSLFNYDRGPYFQACVGHHGLILRTMLRNTYIPVKIDHETGDIWRDPKTGFAQRTSYEEGGEMLVAVPSKQAFQGYWRSQAATDKKFATDVFKKGDIYYRSGDALRREADGRWHFLDRLGDTFRWKSENVSTAEVALTIGQYPGIAEANVYGVLVPNHEGRAGCAAVHLDPNYTGAALDYNDLLRFTRTRLPRYAIPVFLRLVKASTHIHNHKQNKVPLRKEGVDPKAIGTEAPEGKNDVFLWIPPKGDQYVPFTAEDWDKLASGQARL</sequence>
<dbReference type="GO" id="GO:0044539">
    <property type="term" value="P:long-chain fatty acid import into cell"/>
    <property type="evidence" value="ECO:0007669"/>
    <property type="project" value="TreeGrafter"/>
</dbReference>
<evidence type="ECO:0000256" key="6">
    <source>
        <dbReference type="ARBA" id="ARBA00022475"/>
    </source>
</evidence>
<evidence type="ECO:0000256" key="9">
    <source>
        <dbReference type="ARBA" id="ARBA00022692"/>
    </source>
</evidence>
<dbReference type="InterPro" id="IPR020845">
    <property type="entry name" value="AMP-binding_CS"/>
</dbReference>
<evidence type="ECO:0000256" key="13">
    <source>
        <dbReference type="ARBA" id="ARBA00023055"/>
    </source>
</evidence>
<keyword evidence="5" id="KW-0813">Transport</keyword>
<dbReference type="Gene3D" id="3.40.50.12780">
    <property type="entry name" value="N-terminal domain of ligase-like"/>
    <property type="match status" value="1"/>
</dbReference>
<evidence type="ECO:0000256" key="19">
    <source>
        <dbReference type="ARBA" id="ARBA00078285"/>
    </source>
</evidence>
<proteinExistence type="inferred from homology"/>
<evidence type="ECO:0000256" key="11">
    <source>
        <dbReference type="ARBA" id="ARBA00022840"/>
    </source>
</evidence>
<keyword evidence="14" id="KW-0472">Membrane</keyword>
<dbReference type="GO" id="GO:0005324">
    <property type="term" value="F:long-chain fatty acid transmembrane transporter activity"/>
    <property type="evidence" value="ECO:0007669"/>
    <property type="project" value="TreeGrafter"/>
</dbReference>
<evidence type="ECO:0000256" key="16">
    <source>
        <dbReference type="ARBA" id="ARBA00051585"/>
    </source>
</evidence>
<dbReference type="InterPro" id="IPR045851">
    <property type="entry name" value="AMP-bd_C_sf"/>
</dbReference>
<evidence type="ECO:0000256" key="15">
    <source>
        <dbReference type="ARBA" id="ARBA00023140"/>
    </source>
</evidence>
<evidence type="ECO:0000256" key="17">
    <source>
        <dbReference type="ARBA" id="ARBA00060276"/>
    </source>
</evidence>
<dbReference type="Pfam" id="PF00501">
    <property type="entry name" value="AMP-binding"/>
    <property type="match status" value="1"/>
</dbReference>
<keyword evidence="13" id="KW-0445">Lipid transport</keyword>
<protein>
    <recommendedName>
        <fullName evidence="18">Very long-chain fatty acid transport protein</fullName>
    </recommendedName>
    <alternativeName>
        <fullName evidence="19">Very-long-chain acyl-CoA synthetase</fullName>
    </alternativeName>
</protein>
<dbReference type="GO" id="GO:0009898">
    <property type="term" value="C:cytoplasmic side of plasma membrane"/>
    <property type="evidence" value="ECO:0007669"/>
    <property type="project" value="TreeGrafter"/>
</dbReference>
<keyword evidence="12" id="KW-1133">Transmembrane helix</keyword>
<comment type="subcellular location">
    <subcellularLocation>
        <location evidence="3">Cell membrane</location>
        <topology evidence="3">Multi-pass membrane protein</topology>
    </subcellularLocation>
    <subcellularLocation>
        <location evidence="1">Lipid droplet</location>
    </subcellularLocation>
    <subcellularLocation>
        <location evidence="2">Peroxisome membrane</location>
        <topology evidence="2">Multi-pass membrane protein</topology>
    </subcellularLocation>
</comment>
<evidence type="ECO:0000256" key="7">
    <source>
        <dbReference type="ARBA" id="ARBA00022598"/>
    </source>
</evidence>
<dbReference type="PROSITE" id="PS00455">
    <property type="entry name" value="AMP_BINDING"/>
    <property type="match status" value="1"/>
</dbReference>